<dbReference type="Proteomes" id="UP001474421">
    <property type="component" value="Unassembled WGS sequence"/>
</dbReference>
<dbReference type="PANTHER" id="PTHR15218:SF0">
    <property type="entry name" value="LYMPHOCYTE ANTIGEN 96"/>
    <property type="match status" value="1"/>
</dbReference>
<reference evidence="2 3" key="1">
    <citation type="journal article" date="2024" name="Proc. Natl. Acad. Sci. U.S.A.">
        <title>The genetic regulatory architecture and epigenomic basis for age-related changes in rattlesnake venom.</title>
        <authorList>
            <person name="Hogan M.P."/>
            <person name="Holding M.L."/>
            <person name="Nystrom G.S."/>
            <person name="Colston T.J."/>
            <person name="Bartlett D.A."/>
            <person name="Mason A.J."/>
            <person name="Ellsworth S.A."/>
            <person name="Rautsaw R.M."/>
            <person name="Lawrence K.C."/>
            <person name="Strickland J.L."/>
            <person name="He B."/>
            <person name="Fraser P."/>
            <person name="Margres M.J."/>
            <person name="Gilbert D.M."/>
            <person name="Gibbs H.L."/>
            <person name="Parkinson C.L."/>
            <person name="Rokyta D.R."/>
        </authorList>
    </citation>
    <scope>NUCLEOTIDE SEQUENCE [LARGE SCALE GENOMIC DNA]</scope>
    <source>
        <strain evidence="2">DRR0105</strain>
    </source>
</reference>
<evidence type="ECO:0000313" key="2">
    <source>
        <dbReference type="EMBL" id="KAK9403222.1"/>
    </source>
</evidence>
<dbReference type="AlphaFoldDB" id="A0AAW1BMN0"/>
<comment type="caution">
    <text evidence="2">The sequence shown here is derived from an EMBL/GenBank/DDBJ whole genome shotgun (WGS) entry which is preliminary data.</text>
</comment>
<sequence>MLLVAGLRLHAPGLKLWQQSAGRCRALQPAKRLAGILEKRQPFTASHCKLLTPLGSPRAFGSRFWLGENKQVPFLHAESLCSFGTSSLEEHSEYGRLIYSGSISKTVLGVKIFCVTTSIITASMLFGIIHKVHILNKGDHSLDSEGYFVADKMVLRYLHIFQLVIILFVYGFTVALQKQLLCTSHDIDILYSYCGSGRDTFFFSVEPCLLRDHTEWQGTIFWIPKADLTVVDARIQLWNGPLKALKWESTVCHGVDDDYSYCGTLKGETIKTTVRIKNSNSQYLKLLKGEYIVSLEVFTGLKELVTCVNYTLILK</sequence>
<dbReference type="GO" id="GO:0035662">
    <property type="term" value="F:Toll-like receptor 4 binding"/>
    <property type="evidence" value="ECO:0007669"/>
    <property type="project" value="InterPro"/>
</dbReference>
<dbReference type="GO" id="GO:0001530">
    <property type="term" value="F:lipopolysaccharide binding"/>
    <property type="evidence" value="ECO:0007669"/>
    <property type="project" value="InterPro"/>
</dbReference>
<dbReference type="GO" id="GO:0045087">
    <property type="term" value="P:innate immune response"/>
    <property type="evidence" value="ECO:0007669"/>
    <property type="project" value="InterPro"/>
</dbReference>
<dbReference type="PANTHER" id="PTHR15218">
    <property type="entry name" value="MD-1, MD-2 - RELATED"/>
    <property type="match status" value="1"/>
</dbReference>
<organism evidence="2 3">
    <name type="scientific">Crotalus adamanteus</name>
    <name type="common">Eastern diamondback rattlesnake</name>
    <dbReference type="NCBI Taxonomy" id="8729"/>
    <lineage>
        <taxon>Eukaryota</taxon>
        <taxon>Metazoa</taxon>
        <taxon>Chordata</taxon>
        <taxon>Craniata</taxon>
        <taxon>Vertebrata</taxon>
        <taxon>Euteleostomi</taxon>
        <taxon>Lepidosauria</taxon>
        <taxon>Squamata</taxon>
        <taxon>Bifurcata</taxon>
        <taxon>Unidentata</taxon>
        <taxon>Episquamata</taxon>
        <taxon>Toxicofera</taxon>
        <taxon>Serpentes</taxon>
        <taxon>Colubroidea</taxon>
        <taxon>Viperidae</taxon>
        <taxon>Crotalinae</taxon>
        <taxon>Crotalus</taxon>
    </lineage>
</organism>
<dbReference type="Gene3D" id="2.60.40.770">
    <property type="match status" value="1"/>
</dbReference>
<accession>A0AAW1BMN0</accession>
<dbReference type="GO" id="GO:0032497">
    <property type="term" value="P:detection of lipopolysaccharide"/>
    <property type="evidence" value="ECO:0007669"/>
    <property type="project" value="TreeGrafter"/>
</dbReference>
<keyword evidence="1" id="KW-0472">Membrane</keyword>
<feature type="transmembrane region" description="Helical" evidence="1">
    <location>
        <begin position="112"/>
        <end position="134"/>
    </location>
</feature>
<keyword evidence="1" id="KW-1133">Transmembrane helix</keyword>
<proteinExistence type="predicted"/>
<evidence type="ECO:0000256" key="1">
    <source>
        <dbReference type="SAM" id="Phobius"/>
    </source>
</evidence>
<dbReference type="GO" id="GO:0046696">
    <property type="term" value="C:lipopolysaccharide receptor complex"/>
    <property type="evidence" value="ECO:0007669"/>
    <property type="project" value="TreeGrafter"/>
</dbReference>
<keyword evidence="3" id="KW-1185">Reference proteome</keyword>
<dbReference type="GO" id="GO:0031666">
    <property type="term" value="P:positive regulation of lipopolysaccharide-mediated signaling pathway"/>
    <property type="evidence" value="ECO:0007669"/>
    <property type="project" value="TreeGrafter"/>
</dbReference>
<gene>
    <name evidence="2" type="ORF">NXF25_008049</name>
</gene>
<dbReference type="GO" id="GO:0001875">
    <property type="term" value="F:lipopolysaccharide immune receptor activity"/>
    <property type="evidence" value="ECO:0007669"/>
    <property type="project" value="TreeGrafter"/>
</dbReference>
<dbReference type="InterPro" id="IPR039217">
    <property type="entry name" value="LY96"/>
</dbReference>
<protein>
    <submittedName>
        <fullName evidence="2">Lymphocyte antigen 96</fullName>
    </submittedName>
</protein>
<dbReference type="EMBL" id="JAOTOJ010000003">
    <property type="protein sequence ID" value="KAK9403222.1"/>
    <property type="molecule type" value="Genomic_DNA"/>
</dbReference>
<feature type="transmembrane region" description="Helical" evidence="1">
    <location>
        <begin position="154"/>
        <end position="176"/>
    </location>
</feature>
<keyword evidence="1" id="KW-0812">Transmembrane</keyword>
<name>A0AAW1BMN0_CROAD</name>
<evidence type="ECO:0000313" key="3">
    <source>
        <dbReference type="Proteomes" id="UP001474421"/>
    </source>
</evidence>
<dbReference type="GO" id="GO:0034142">
    <property type="term" value="P:toll-like receptor 4 signaling pathway"/>
    <property type="evidence" value="ECO:0007669"/>
    <property type="project" value="TreeGrafter"/>
</dbReference>